<dbReference type="InterPro" id="IPR036514">
    <property type="entry name" value="SGNH_hydro_sf"/>
</dbReference>
<comment type="caution">
    <text evidence="11">The sequence shown here is derived from an EMBL/GenBank/DDBJ whole genome shotgun (WGS) entry which is preliminary data.</text>
</comment>
<dbReference type="AlphaFoldDB" id="A0A3N4YNW1"/>
<dbReference type="PANTHER" id="PTHR23028">
    <property type="entry name" value="ACETYLTRANSFERASE"/>
    <property type="match status" value="1"/>
</dbReference>
<evidence type="ECO:0000256" key="1">
    <source>
        <dbReference type="ARBA" id="ARBA00004651"/>
    </source>
</evidence>
<dbReference type="SUPFAM" id="SSF52266">
    <property type="entry name" value="SGNH hydrolase"/>
    <property type="match status" value="1"/>
</dbReference>
<dbReference type="RefSeq" id="WP_123815622.1">
    <property type="nucleotide sequence ID" value="NZ_RKQZ01000001.1"/>
</dbReference>
<feature type="transmembrane region" description="Helical" evidence="9">
    <location>
        <begin position="182"/>
        <end position="202"/>
    </location>
</feature>
<keyword evidence="7" id="KW-0012">Acyltransferase</keyword>
<feature type="transmembrane region" description="Helical" evidence="9">
    <location>
        <begin position="208"/>
        <end position="227"/>
    </location>
</feature>
<accession>A0A3N4YNW1</accession>
<dbReference type="Pfam" id="PF01757">
    <property type="entry name" value="Acyl_transf_3"/>
    <property type="match status" value="1"/>
</dbReference>
<evidence type="ECO:0000256" key="2">
    <source>
        <dbReference type="ARBA" id="ARBA00022475"/>
    </source>
</evidence>
<keyword evidence="2" id="KW-1003">Cell membrane</keyword>
<evidence type="ECO:0000256" key="3">
    <source>
        <dbReference type="ARBA" id="ARBA00022679"/>
    </source>
</evidence>
<dbReference type="GO" id="GO:0009103">
    <property type="term" value="P:lipopolysaccharide biosynthetic process"/>
    <property type="evidence" value="ECO:0007669"/>
    <property type="project" value="TreeGrafter"/>
</dbReference>
<reference evidence="11 12" key="1">
    <citation type="submission" date="2018-11" db="EMBL/GenBank/DDBJ databases">
        <title>Sequencing the genomes of 1000 actinobacteria strains.</title>
        <authorList>
            <person name="Klenk H.-P."/>
        </authorList>
    </citation>
    <scope>NUCLEOTIDE SEQUENCE [LARGE SCALE GENOMIC DNA]</scope>
    <source>
        <strain evidence="11 12">DSM 15700</strain>
    </source>
</reference>
<evidence type="ECO:0000256" key="6">
    <source>
        <dbReference type="ARBA" id="ARBA00023136"/>
    </source>
</evidence>
<keyword evidence="5 9" id="KW-1133">Transmembrane helix</keyword>
<proteinExistence type="predicted"/>
<feature type="transmembrane region" description="Helical" evidence="9">
    <location>
        <begin position="48"/>
        <end position="68"/>
    </location>
</feature>
<feature type="region of interest" description="Disordered" evidence="8">
    <location>
        <begin position="435"/>
        <end position="491"/>
    </location>
</feature>
<dbReference type="OrthoDB" id="3404679at2"/>
<dbReference type="EMBL" id="RKQZ01000001">
    <property type="protein sequence ID" value="RPF22749.1"/>
    <property type="molecule type" value="Genomic_DNA"/>
</dbReference>
<feature type="transmembrane region" description="Helical" evidence="9">
    <location>
        <begin position="159"/>
        <end position="175"/>
    </location>
</feature>
<feature type="domain" description="Acyltransferase 3" evidence="10">
    <location>
        <begin position="22"/>
        <end position="359"/>
    </location>
</feature>
<evidence type="ECO:0000256" key="8">
    <source>
        <dbReference type="SAM" id="MobiDB-lite"/>
    </source>
</evidence>
<feature type="compositionally biased region" description="Gly residues" evidence="8">
    <location>
        <begin position="448"/>
        <end position="468"/>
    </location>
</feature>
<dbReference type="Gene3D" id="3.40.50.1110">
    <property type="entry name" value="SGNH hydrolase"/>
    <property type="match status" value="1"/>
</dbReference>
<keyword evidence="3" id="KW-0808">Transferase</keyword>
<sequence length="651" mass="68556">MAEATTNSRTAGSPPAAAPRIRGLDGLRALAVAAVVGYHLEPAWLPGGFIGVDMFFVVSGFLITTLLLREISATSWIDLPAFWTRRARRLLPALLLVLLVAVPVARLVERDLTVGIGRQVLGALTFSTNWLEISAGSDYFDETAPELLRPLWSLAIEEQFYLAWPVLLVVLLLAVRSGRWRVPVVLAAALASALVMALLYTAADPTRVYYGTDGHAFGLLLGAAVTLRRHRAGPLPHGVWARLLPPFALVGLVILWVSLRSDSPLTYPGGLALASLLTLVLVLACASEVRWLTGLMELAPLRWIGQRSYGIYLWHWPVLLVTEAAMSDGGQGAPAGSWQAWAGGGVVVAVTLAVSAASYRFVEMPVRRLGFRGSSRALWAQLRARAPGARPWPARVAVGVTVLALAGTTTAVATAPRVSGAQEAVEAGLTAQAAAERAAAETGDTADRGGGSASGDGAGAGGSDGGSGNRSEAGSDGGATPPPGAGQGRRISGFGDSVLAAAVPAVLGEWPRADIDAMPNRQWSDAPALVRQAVERGTLRDVVVLNFGTNAGFQERESVDAAERTLELIGPDRLVVLVNTVGISYWVPDANARLDKIAAGRDNVVVVDWNAVCAKRPELLHADATHPNMEGIAVYAAQIQKAFDVLEKRSS</sequence>
<dbReference type="InterPro" id="IPR002656">
    <property type="entry name" value="Acyl_transf_3_dom"/>
</dbReference>
<evidence type="ECO:0000256" key="9">
    <source>
        <dbReference type="SAM" id="Phobius"/>
    </source>
</evidence>
<evidence type="ECO:0000256" key="5">
    <source>
        <dbReference type="ARBA" id="ARBA00022989"/>
    </source>
</evidence>
<feature type="transmembrane region" description="Helical" evidence="9">
    <location>
        <begin position="265"/>
        <end position="289"/>
    </location>
</feature>
<feature type="transmembrane region" description="Helical" evidence="9">
    <location>
        <begin position="89"/>
        <end position="108"/>
    </location>
</feature>
<name>A0A3N4YNW1_9MICO</name>
<dbReference type="PANTHER" id="PTHR23028:SF53">
    <property type="entry name" value="ACYL_TRANSF_3 DOMAIN-CONTAINING PROTEIN"/>
    <property type="match status" value="1"/>
</dbReference>
<comment type="subcellular location">
    <subcellularLocation>
        <location evidence="1">Cell membrane</location>
        <topology evidence="1">Multi-pass membrane protein</topology>
    </subcellularLocation>
</comment>
<organism evidence="11 12">
    <name type="scientific">Myceligenerans xiligouense</name>
    <dbReference type="NCBI Taxonomy" id="253184"/>
    <lineage>
        <taxon>Bacteria</taxon>
        <taxon>Bacillati</taxon>
        <taxon>Actinomycetota</taxon>
        <taxon>Actinomycetes</taxon>
        <taxon>Micrococcales</taxon>
        <taxon>Promicromonosporaceae</taxon>
        <taxon>Myceligenerans</taxon>
    </lineage>
</organism>
<evidence type="ECO:0000313" key="11">
    <source>
        <dbReference type="EMBL" id="RPF22749.1"/>
    </source>
</evidence>
<dbReference type="GO" id="GO:0016747">
    <property type="term" value="F:acyltransferase activity, transferring groups other than amino-acyl groups"/>
    <property type="evidence" value="ECO:0007669"/>
    <property type="project" value="InterPro"/>
</dbReference>
<evidence type="ECO:0000256" key="4">
    <source>
        <dbReference type="ARBA" id="ARBA00022692"/>
    </source>
</evidence>
<dbReference type="InterPro" id="IPR050879">
    <property type="entry name" value="Acyltransferase_3"/>
</dbReference>
<evidence type="ECO:0000313" key="12">
    <source>
        <dbReference type="Proteomes" id="UP000280501"/>
    </source>
</evidence>
<gene>
    <name evidence="11" type="ORF">EDD34_3421</name>
</gene>
<evidence type="ECO:0000256" key="7">
    <source>
        <dbReference type="ARBA" id="ARBA00023315"/>
    </source>
</evidence>
<keyword evidence="4 9" id="KW-0812">Transmembrane</keyword>
<protein>
    <submittedName>
        <fullName evidence="11">Peptidoglycan/LPS O-acetylase OafA/YrhL</fullName>
    </submittedName>
</protein>
<feature type="transmembrane region" description="Helical" evidence="9">
    <location>
        <begin position="239"/>
        <end position="259"/>
    </location>
</feature>
<feature type="transmembrane region" description="Helical" evidence="9">
    <location>
        <begin position="338"/>
        <end position="362"/>
    </location>
</feature>
<evidence type="ECO:0000259" key="10">
    <source>
        <dbReference type="Pfam" id="PF01757"/>
    </source>
</evidence>
<keyword evidence="12" id="KW-1185">Reference proteome</keyword>
<feature type="transmembrane region" description="Helical" evidence="9">
    <location>
        <begin position="309"/>
        <end position="326"/>
    </location>
</feature>
<keyword evidence="6 9" id="KW-0472">Membrane</keyword>
<dbReference type="GO" id="GO:0005886">
    <property type="term" value="C:plasma membrane"/>
    <property type="evidence" value="ECO:0007669"/>
    <property type="project" value="UniProtKB-SubCell"/>
</dbReference>
<dbReference type="Proteomes" id="UP000280501">
    <property type="component" value="Unassembled WGS sequence"/>
</dbReference>